<evidence type="ECO:0000313" key="1">
    <source>
        <dbReference type="EMBL" id="KAI5665735.1"/>
    </source>
</evidence>
<name>A0ACC0AZJ9_CATRO</name>
<reference evidence="2" key="1">
    <citation type="journal article" date="2023" name="Nat. Plants">
        <title>Single-cell RNA sequencing provides a high-resolution roadmap for understanding the multicellular compartmentation of specialized metabolism.</title>
        <authorList>
            <person name="Sun S."/>
            <person name="Shen X."/>
            <person name="Li Y."/>
            <person name="Li Y."/>
            <person name="Wang S."/>
            <person name="Li R."/>
            <person name="Zhang H."/>
            <person name="Shen G."/>
            <person name="Guo B."/>
            <person name="Wei J."/>
            <person name="Xu J."/>
            <person name="St-Pierre B."/>
            <person name="Chen S."/>
            <person name="Sun C."/>
        </authorList>
    </citation>
    <scope>NUCLEOTIDE SEQUENCE [LARGE SCALE GENOMIC DNA]</scope>
</reference>
<proteinExistence type="predicted"/>
<gene>
    <name evidence="1" type="ORF">M9H77_15588</name>
</gene>
<sequence length="626" mass="68531">MMIGRELAANAKQEGNVNNTAGDDQKISKLASSSNNSITTSSWSRLKDPRIVRVSRAFGGKDRHSKVCTVRGLRDRRVRLSVPTAIQLYDLQDRLGLNQPSKVVDWLLDAAKHEIDELPPLQMPPNSVASAAAAAPQVLVYQPPVGITQSYFPSTAEYHDHVPKHINFQMLNNSNNSLTDSTSQQQSIRPFHMANFLSTTTQKDRAGGNELSSNNEGDFGSSSWGTKLAAEADDDHQVEELMFEAVLVDLALLLTSAELQSCSSNPLKLLSHNKKKSGIDDLSGAIARIAVAQICESSGFQGFQQFALDTLSAVAVRYIQDIGKTANLYANLACRTQCNVFDVIQGLEDLGSVQGFLGASDVHHCLSGSGTVRELIRYVGEAEEIPFVFPLPGFPMVKERIKNYTFIHKGESPPGEHIPSWLPAFPDPETYANMNLVDEKVIQSKGNEADEGGKQRDAGGALTNLHPPQASSGSEPAIAIVLGNDSKHKRTEGSNPFLVSPFQFGEKEVSSIVLPARLSNEAFLHHPDHAVGDHVSAVDTFAPVIVGVKSSDPEDWGKKIPLDMRPVIKFNFGGGKKSFYKASRSQSEHSEKISTWFDDDSEKDDKRRRVEQILKKSVEKPQELTH</sequence>
<dbReference type="Proteomes" id="UP001060085">
    <property type="component" value="Linkage Group LG04"/>
</dbReference>
<organism evidence="1 2">
    <name type="scientific">Catharanthus roseus</name>
    <name type="common">Madagascar periwinkle</name>
    <name type="synonym">Vinca rosea</name>
    <dbReference type="NCBI Taxonomy" id="4058"/>
    <lineage>
        <taxon>Eukaryota</taxon>
        <taxon>Viridiplantae</taxon>
        <taxon>Streptophyta</taxon>
        <taxon>Embryophyta</taxon>
        <taxon>Tracheophyta</taxon>
        <taxon>Spermatophyta</taxon>
        <taxon>Magnoliopsida</taxon>
        <taxon>eudicotyledons</taxon>
        <taxon>Gunneridae</taxon>
        <taxon>Pentapetalae</taxon>
        <taxon>asterids</taxon>
        <taxon>lamiids</taxon>
        <taxon>Gentianales</taxon>
        <taxon>Apocynaceae</taxon>
        <taxon>Rauvolfioideae</taxon>
        <taxon>Vinceae</taxon>
        <taxon>Catharanthinae</taxon>
        <taxon>Catharanthus</taxon>
    </lineage>
</organism>
<dbReference type="EMBL" id="CM044704">
    <property type="protein sequence ID" value="KAI5665735.1"/>
    <property type="molecule type" value="Genomic_DNA"/>
</dbReference>
<comment type="caution">
    <text evidence="1">The sequence shown here is derived from an EMBL/GenBank/DDBJ whole genome shotgun (WGS) entry which is preliminary data.</text>
</comment>
<protein>
    <submittedName>
        <fullName evidence="1">Uncharacterized protein</fullName>
    </submittedName>
</protein>
<evidence type="ECO:0000313" key="2">
    <source>
        <dbReference type="Proteomes" id="UP001060085"/>
    </source>
</evidence>
<keyword evidence="2" id="KW-1185">Reference proteome</keyword>
<accession>A0ACC0AZJ9</accession>